<accession>A0A2A6C4T5</accession>
<dbReference type="Proteomes" id="UP000005239">
    <property type="component" value="Unassembled WGS sequence"/>
</dbReference>
<dbReference type="Pfam" id="PF03134">
    <property type="entry name" value="TB2_DP1_HVA22"/>
    <property type="match status" value="1"/>
</dbReference>
<comment type="similarity">
    <text evidence="1">Belongs to the DP1 family.</text>
</comment>
<evidence type="ECO:0000313" key="3">
    <source>
        <dbReference type="EnsemblMetazoa" id="PPA40149.1"/>
    </source>
</evidence>
<evidence type="ECO:0000313" key="4">
    <source>
        <dbReference type="Proteomes" id="UP000005239"/>
    </source>
</evidence>
<organism evidence="3 4">
    <name type="scientific">Pristionchus pacificus</name>
    <name type="common">Parasitic nematode worm</name>
    <dbReference type="NCBI Taxonomy" id="54126"/>
    <lineage>
        <taxon>Eukaryota</taxon>
        <taxon>Metazoa</taxon>
        <taxon>Ecdysozoa</taxon>
        <taxon>Nematoda</taxon>
        <taxon>Chromadorea</taxon>
        <taxon>Rhabditida</taxon>
        <taxon>Rhabditina</taxon>
        <taxon>Diplogasteromorpha</taxon>
        <taxon>Diplogasteroidea</taxon>
        <taxon>Neodiplogasteridae</taxon>
        <taxon>Pristionchus</taxon>
    </lineage>
</organism>
<dbReference type="InterPro" id="IPR004345">
    <property type="entry name" value="TB2_DP1_HVA22"/>
</dbReference>
<dbReference type="EnsemblMetazoa" id="PPA40149.1">
    <property type="protein sequence ID" value="PPA40149.1"/>
    <property type="gene ID" value="WBGene00278518"/>
</dbReference>
<evidence type="ECO:0000256" key="1">
    <source>
        <dbReference type="RuleBase" id="RU362006"/>
    </source>
</evidence>
<comment type="subcellular location">
    <subcellularLocation>
        <location evidence="1">Membrane</location>
        <topology evidence="1">Multi-pass membrane protein</topology>
    </subcellularLocation>
</comment>
<keyword evidence="1" id="KW-0472">Membrane</keyword>
<name>A0A2A6C4T5_PRIPA</name>
<sequence length="290" mass="32379">MESIQSTDDTTRNRLDLLNPQLADLSNQLRQQLPEAGVPSSIQADIHNLLYASYGPKIDDAIVAVEKATEMKREKIFTILICVLAFCLVMGGTGARFVCNIIGIAYPAYASLKAVRSLNALEEKEWLVYWSVFGLVTLVDFWIEFILQFFPFYYVVKSLFYLYLYLPYTRGADIMFLHYLEPLICSVENKMTISLRESVMARSNSVLHSSLYSTRPSSIASLQDAISTTASNSLANVVPTSTPEVKSEETTTLKAEATPEAAPPPLKEEKSKISPSTKKSGSLFRMWPFG</sequence>
<evidence type="ECO:0000256" key="2">
    <source>
        <dbReference type="SAM" id="MobiDB-lite"/>
    </source>
</evidence>
<keyword evidence="4" id="KW-1185">Reference proteome</keyword>
<dbReference type="PANTHER" id="PTHR12300">
    <property type="entry name" value="HVA22-LIKE PROTEINS"/>
    <property type="match status" value="1"/>
</dbReference>
<dbReference type="GO" id="GO:0016020">
    <property type="term" value="C:membrane"/>
    <property type="evidence" value="ECO:0007669"/>
    <property type="project" value="UniProtKB-SubCell"/>
</dbReference>
<proteinExistence type="inferred from homology"/>
<dbReference type="OrthoDB" id="5913021at2759"/>
<dbReference type="PANTHER" id="PTHR12300:SF34">
    <property type="entry name" value="RECEPTOR EXPRESSION-ENHANCING PROTEIN"/>
    <property type="match status" value="1"/>
</dbReference>
<reference evidence="4" key="1">
    <citation type="journal article" date="2008" name="Nat. Genet.">
        <title>The Pristionchus pacificus genome provides a unique perspective on nematode lifestyle and parasitism.</title>
        <authorList>
            <person name="Dieterich C."/>
            <person name="Clifton S.W."/>
            <person name="Schuster L.N."/>
            <person name="Chinwalla A."/>
            <person name="Delehaunty K."/>
            <person name="Dinkelacker I."/>
            <person name="Fulton L."/>
            <person name="Fulton R."/>
            <person name="Godfrey J."/>
            <person name="Minx P."/>
            <person name="Mitreva M."/>
            <person name="Roeseler W."/>
            <person name="Tian H."/>
            <person name="Witte H."/>
            <person name="Yang S.P."/>
            <person name="Wilson R.K."/>
            <person name="Sommer R.J."/>
        </authorList>
    </citation>
    <scope>NUCLEOTIDE SEQUENCE [LARGE SCALE GENOMIC DNA]</scope>
    <source>
        <strain evidence="4">PS312</strain>
    </source>
</reference>
<keyword evidence="1" id="KW-0812">Transmembrane</keyword>
<keyword evidence="1" id="KW-1133">Transmembrane helix</keyword>
<dbReference type="AlphaFoldDB" id="A0A2A6C4T5"/>
<accession>A0A8R1YZH9</accession>
<gene>
    <name evidence="3" type="primary">WBGene00278518</name>
</gene>
<feature type="transmembrane region" description="Helical" evidence="1">
    <location>
        <begin position="76"/>
        <end position="106"/>
    </location>
</feature>
<protein>
    <recommendedName>
        <fullName evidence="1">Receptor expression-enhancing protein</fullName>
    </recommendedName>
</protein>
<feature type="region of interest" description="Disordered" evidence="2">
    <location>
        <begin position="237"/>
        <end position="290"/>
    </location>
</feature>
<reference evidence="3" key="2">
    <citation type="submission" date="2022-06" db="UniProtKB">
        <authorList>
            <consortium name="EnsemblMetazoa"/>
        </authorList>
    </citation>
    <scope>IDENTIFICATION</scope>
    <source>
        <strain evidence="3">PS312</strain>
    </source>
</reference>
<comment type="caution">
    <text evidence="1">Lacks conserved residue(s) required for the propagation of feature annotation.</text>
</comment>